<dbReference type="PROSITE" id="PS00455">
    <property type="entry name" value="AMP_BINDING"/>
    <property type="match status" value="1"/>
</dbReference>
<dbReference type="Gene3D" id="3.30.300.30">
    <property type="match status" value="1"/>
</dbReference>
<dbReference type="PANTHER" id="PTHR42814:SF3">
    <property type="entry name" value="BETA-N-ACETYLHEXOSAMINIDASE"/>
    <property type="match status" value="1"/>
</dbReference>
<dbReference type="KEGG" id="cvn:111106845"/>
<evidence type="ECO:0000259" key="1">
    <source>
        <dbReference type="Pfam" id="PF00501"/>
    </source>
</evidence>
<dbReference type="InterPro" id="IPR000873">
    <property type="entry name" value="AMP-dep_synth/lig_dom"/>
</dbReference>
<dbReference type="Pfam" id="PF00501">
    <property type="entry name" value="AMP-binding"/>
    <property type="match status" value="1"/>
</dbReference>
<protein>
    <submittedName>
        <fullName evidence="3">Uncharacterized protein LOC111106845</fullName>
    </submittedName>
</protein>
<feature type="domain" description="AMP-dependent synthetase/ligase" evidence="1">
    <location>
        <begin position="25"/>
        <end position="411"/>
    </location>
</feature>
<evidence type="ECO:0000313" key="2">
    <source>
        <dbReference type="Proteomes" id="UP000694844"/>
    </source>
</evidence>
<keyword evidence="2" id="KW-1185">Reference proteome</keyword>
<dbReference type="InterPro" id="IPR020845">
    <property type="entry name" value="AMP-binding_CS"/>
</dbReference>
<accession>A0A8B8B269</accession>
<sequence>MSKLSYLSNPREKPYRYCTITELIQKNAESFPDHEILIHRGADGSREAMTYRELLKEATKLAKFLIYKGIQKGDKIALFGPNTLEWVVGELAIVLAGAVAVHVTISVTDARDLWDIFRQADCKAFLIDPGKGEVFLDAIFQLLALFRRRRPSKDYKDLGSSDSTVLFLREVDGIQGYRNLPEIIKMEDSAVELPVLYPEEEILIFTTSGSTGKPKMVSHSHFDVTNIDLFEKEPTLESLQEKTYNDRPFGWVGGSPVIQISNGLTRVFSDSSLAIKGNNVMSVWDMIKAEKCSKALLMPYCLGDLISMKDSYKDDFMLDVILCGGQIIDNFYTQVVGVYTKNLVVVYGSTEAGFVTMRQPLKVGDTLEIGDIGAPCGGVELKVVDDNGNVIPRENPGELCIRSRMVFKGYFQNEEANKTAFIGNRWFRSGDTAIVTNDGSVVIKGRIKDIISRGTRKIMPDAVEDVVIQMSGLLRVAVVSVPDRRLYEEVCLCFVPDQKSDVTVDDVKAFCEEHFEVRQSADGLGERPTYYLQFDSFPMLATGKPNKRMIKLEAESRIGSLTQ</sequence>
<dbReference type="InterPro" id="IPR042099">
    <property type="entry name" value="ANL_N_sf"/>
</dbReference>
<dbReference type="Gene3D" id="3.40.50.12780">
    <property type="entry name" value="N-terminal domain of ligase-like"/>
    <property type="match status" value="1"/>
</dbReference>
<dbReference type="AlphaFoldDB" id="A0A8B8B269"/>
<proteinExistence type="predicted"/>
<dbReference type="RefSeq" id="XP_022297401.1">
    <property type="nucleotide sequence ID" value="XM_022441693.1"/>
</dbReference>
<dbReference type="InterPro" id="IPR045851">
    <property type="entry name" value="AMP-bd_C_sf"/>
</dbReference>
<evidence type="ECO:0000313" key="3">
    <source>
        <dbReference type="RefSeq" id="XP_022297401.1"/>
    </source>
</evidence>
<dbReference type="Proteomes" id="UP000694844">
    <property type="component" value="Chromosome 8"/>
</dbReference>
<name>A0A8B8B269_CRAVI</name>
<organism evidence="2 3">
    <name type="scientific">Crassostrea virginica</name>
    <name type="common">Eastern oyster</name>
    <dbReference type="NCBI Taxonomy" id="6565"/>
    <lineage>
        <taxon>Eukaryota</taxon>
        <taxon>Metazoa</taxon>
        <taxon>Spiralia</taxon>
        <taxon>Lophotrochozoa</taxon>
        <taxon>Mollusca</taxon>
        <taxon>Bivalvia</taxon>
        <taxon>Autobranchia</taxon>
        <taxon>Pteriomorphia</taxon>
        <taxon>Ostreida</taxon>
        <taxon>Ostreoidea</taxon>
        <taxon>Ostreidae</taxon>
        <taxon>Crassostrea</taxon>
    </lineage>
</organism>
<dbReference type="OrthoDB" id="10253869at2759"/>
<dbReference type="PANTHER" id="PTHR42814">
    <property type="entry name" value="AMP-BINDING DOMAIN-CONTAINING PROTEIN"/>
    <property type="match status" value="1"/>
</dbReference>
<reference evidence="3" key="1">
    <citation type="submission" date="2025-08" db="UniProtKB">
        <authorList>
            <consortium name="RefSeq"/>
        </authorList>
    </citation>
    <scope>IDENTIFICATION</scope>
    <source>
        <tissue evidence="3">Whole sample</tissue>
    </source>
</reference>
<dbReference type="GeneID" id="111106845"/>
<gene>
    <name evidence="3" type="primary">LOC111106845</name>
</gene>
<dbReference type="SUPFAM" id="SSF56801">
    <property type="entry name" value="Acetyl-CoA synthetase-like"/>
    <property type="match status" value="1"/>
</dbReference>